<evidence type="ECO:0008006" key="3">
    <source>
        <dbReference type="Google" id="ProtNLM"/>
    </source>
</evidence>
<dbReference type="Proteomes" id="UP000467193">
    <property type="component" value="Chromosome"/>
</dbReference>
<dbReference type="InterPro" id="IPR011335">
    <property type="entry name" value="Restrct_endonuc-II-like"/>
</dbReference>
<gene>
    <name evidence="1" type="ORF">MSEDJ_60060</name>
</gene>
<reference evidence="1 2" key="1">
    <citation type="journal article" date="2019" name="Emerg. Microbes Infect.">
        <title>Comprehensive subspecies identification of 175 nontuberculous mycobacteria species based on 7547 genomic profiles.</title>
        <authorList>
            <person name="Matsumoto Y."/>
            <person name="Kinjo T."/>
            <person name="Motooka D."/>
            <person name="Nabeya D."/>
            <person name="Jung N."/>
            <person name="Uechi K."/>
            <person name="Horii T."/>
            <person name="Iida T."/>
            <person name="Fujita J."/>
            <person name="Nakamura S."/>
        </authorList>
    </citation>
    <scope>NUCLEOTIDE SEQUENCE [LARGE SCALE GENOMIC DNA]</scope>
    <source>
        <strain evidence="1 2">JCM 17899</strain>
    </source>
</reference>
<keyword evidence="2" id="KW-1185">Reference proteome</keyword>
<name>A0A7I7R1B0_9MYCO</name>
<dbReference type="SUPFAM" id="SSF52980">
    <property type="entry name" value="Restriction endonuclease-like"/>
    <property type="match status" value="1"/>
</dbReference>
<evidence type="ECO:0000313" key="1">
    <source>
        <dbReference type="EMBL" id="BBY31910.1"/>
    </source>
</evidence>
<evidence type="ECO:0000313" key="2">
    <source>
        <dbReference type="Proteomes" id="UP000467193"/>
    </source>
</evidence>
<dbReference type="KEGG" id="msei:MSEDJ_60060"/>
<organism evidence="1 2">
    <name type="scientific">Mycolicibacterium sediminis</name>
    <dbReference type="NCBI Taxonomy" id="1286180"/>
    <lineage>
        <taxon>Bacteria</taxon>
        <taxon>Bacillati</taxon>
        <taxon>Actinomycetota</taxon>
        <taxon>Actinomycetes</taxon>
        <taxon>Mycobacteriales</taxon>
        <taxon>Mycobacteriaceae</taxon>
        <taxon>Mycolicibacterium</taxon>
    </lineage>
</organism>
<dbReference type="AlphaFoldDB" id="A0A7I7R1B0"/>
<protein>
    <recommendedName>
        <fullName evidence="3">DUF559 domain-containing protein</fullName>
    </recommendedName>
</protein>
<dbReference type="EMBL" id="AP022588">
    <property type="protein sequence ID" value="BBY31910.1"/>
    <property type="molecule type" value="Genomic_DNA"/>
</dbReference>
<sequence>MIVRVLRWPFVGTEAVAAGLVTNHGLRTAYVAMHRNVYVPRDARPDAVDKAVAAWLWSRRDATVAGMSAAALHGARWIDADLPAELNRRGRDKVAGIVLHSDVLAEDEVCDLRGMPVTTPARTAFDIGRVSSLENAVVRLDALRNATGVSAAAVASLTDRHGGARGSVQLRRALELSDDGAESPQETRTRLLLVNAGLPRPETQIDVRDVRGRFVARLDMGWPDASVAVEFDGAQHWTDARQRSRDIDRIAELEALDWLVVRVSGELLRHRPAVILRRVRVALRERGVLVANTA</sequence>
<proteinExistence type="predicted"/>
<accession>A0A7I7R1B0</accession>